<protein>
    <submittedName>
        <fullName evidence="1">Uncharacterized protein</fullName>
    </submittedName>
</protein>
<keyword evidence="2" id="KW-1185">Reference proteome</keyword>
<organism evidence="1 2">
    <name type="scientific">Steinernema carpocapsae</name>
    <name type="common">Entomopathogenic nematode</name>
    <dbReference type="NCBI Taxonomy" id="34508"/>
    <lineage>
        <taxon>Eukaryota</taxon>
        <taxon>Metazoa</taxon>
        <taxon>Ecdysozoa</taxon>
        <taxon>Nematoda</taxon>
        <taxon>Chromadorea</taxon>
        <taxon>Rhabditida</taxon>
        <taxon>Tylenchina</taxon>
        <taxon>Panagrolaimomorpha</taxon>
        <taxon>Strongyloidoidea</taxon>
        <taxon>Steinernematidae</taxon>
        <taxon>Steinernema</taxon>
    </lineage>
</organism>
<dbReference type="AlphaFoldDB" id="A0A4U5NTY9"/>
<evidence type="ECO:0000313" key="1">
    <source>
        <dbReference type="EMBL" id="TKR86979.1"/>
    </source>
</evidence>
<accession>A0A4U5NTY9</accession>
<gene>
    <name evidence="1" type="ORF">L596_011468</name>
</gene>
<reference evidence="1 2" key="1">
    <citation type="journal article" date="2015" name="Genome Biol.">
        <title>Comparative genomics of Steinernema reveals deeply conserved gene regulatory networks.</title>
        <authorList>
            <person name="Dillman A.R."/>
            <person name="Macchietto M."/>
            <person name="Porter C.F."/>
            <person name="Rogers A."/>
            <person name="Williams B."/>
            <person name="Antoshechkin I."/>
            <person name="Lee M.M."/>
            <person name="Goodwin Z."/>
            <person name="Lu X."/>
            <person name="Lewis E.E."/>
            <person name="Goodrich-Blair H."/>
            <person name="Stock S.P."/>
            <person name="Adams B.J."/>
            <person name="Sternberg P.W."/>
            <person name="Mortazavi A."/>
        </authorList>
    </citation>
    <scope>NUCLEOTIDE SEQUENCE [LARGE SCALE GENOMIC DNA]</scope>
    <source>
        <strain evidence="1 2">ALL</strain>
    </source>
</reference>
<proteinExistence type="predicted"/>
<sequence length="100" mass="11908">MMKTTMDAVLEVTFSNEYNEKYADVHSQLDSGLIYVPNMKAFPKISFGRTWISRHFCFCSIQFTRSIDRKFQDRNSRIDLDFRALWSCLKRNFSTWTKTS</sequence>
<evidence type="ECO:0000313" key="2">
    <source>
        <dbReference type="Proteomes" id="UP000298663"/>
    </source>
</evidence>
<reference evidence="1 2" key="2">
    <citation type="journal article" date="2019" name="G3 (Bethesda)">
        <title>Hybrid Assembly of the Genome of the Entomopathogenic Nematode Steinernema carpocapsae Identifies the X-Chromosome.</title>
        <authorList>
            <person name="Serra L."/>
            <person name="Macchietto M."/>
            <person name="Macias-Munoz A."/>
            <person name="McGill C.J."/>
            <person name="Rodriguez I.M."/>
            <person name="Rodriguez B."/>
            <person name="Murad R."/>
            <person name="Mortazavi A."/>
        </authorList>
    </citation>
    <scope>NUCLEOTIDE SEQUENCE [LARGE SCALE GENOMIC DNA]</scope>
    <source>
        <strain evidence="1 2">ALL</strain>
    </source>
</reference>
<dbReference type="EMBL" id="AZBU02000003">
    <property type="protein sequence ID" value="TKR86979.1"/>
    <property type="molecule type" value="Genomic_DNA"/>
</dbReference>
<name>A0A4U5NTY9_STECR</name>
<comment type="caution">
    <text evidence="1">The sequence shown here is derived from an EMBL/GenBank/DDBJ whole genome shotgun (WGS) entry which is preliminary data.</text>
</comment>
<dbReference type="Proteomes" id="UP000298663">
    <property type="component" value="Unassembled WGS sequence"/>
</dbReference>